<dbReference type="SUPFAM" id="SSF52540">
    <property type="entry name" value="P-loop containing nucleoside triphosphate hydrolases"/>
    <property type="match status" value="1"/>
</dbReference>
<proteinExistence type="inferred from homology"/>
<dbReference type="InterPro" id="IPR051476">
    <property type="entry name" value="Bac_ResReg_Asp_Phosphatase"/>
</dbReference>
<keyword evidence="3" id="KW-0677">Repeat</keyword>
<feature type="domain" description="CHAT" evidence="7">
    <location>
        <begin position="53"/>
        <end position="323"/>
    </location>
</feature>
<keyword evidence="6" id="KW-0175">Coiled coil</keyword>
<keyword evidence="10" id="KW-1185">Reference proteome</keyword>
<evidence type="ECO:0000259" key="8">
    <source>
        <dbReference type="Pfam" id="PF13191"/>
    </source>
</evidence>
<comment type="subcellular location">
    <subcellularLocation>
        <location evidence="1">Cytoplasm</location>
    </subcellularLocation>
</comment>
<evidence type="ECO:0000256" key="4">
    <source>
        <dbReference type="ARBA" id="ARBA00022803"/>
    </source>
</evidence>
<protein>
    <submittedName>
        <fullName evidence="9">CHAT domain-containing protein</fullName>
    </submittedName>
</protein>
<dbReference type="RefSeq" id="WP_207860226.1">
    <property type="nucleotide sequence ID" value="NZ_JAFREP010000016.1"/>
</dbReference>
<comment type="similarity">
    <text evidence="5">Belongs to the Rap family.</text>
</comment>
<dbReference type="Pfam" id="PF13191">
    <property type="entry name" value="AAA_16"/>
    <property type="match status" value="1"/>
</dbReference>
<dbReference type="EMBL" id="JAFREP010000016">
    <property type="protein sequence ID" value="MBO1320272.1"/>
    <property type="molecule type" value="Genomic_DNA"/>
</dbReference>
<dbReference type="InterPro" id="IPR019734">
    <property type="entry name" value="TPR_rpt"/>
</dbReference>
<evidence type="ECO:0000313" key="10">
    <source>
        <dbReference type="Proteomes" id="UP000664417"/>
    </source>
</evidence>
<accession>A0A8J7Q482</accession>
<evidence type="ECO:0000256" key="2">
    <source>
        <dbReference type="ARBA" id="ARBA00022490"/>
    </source>
</evidence>
<evidence type="ECO:0000256" key="6">
    <source>
        <dbReference type="SAM" id="Coils"/>
    </source>
</evidence>
<evidence type="ECO:0000256" key="1">
    <source>
        <dbReference type="ARBA" id="ARBA00004496"/>
    </source>
</evidence>
<dbReference type="Gene3D" id="1.25.40.10">
    <property type="entry name" value="Tetratricopeptide repeat domain"/>
    <property type="match status" value="1"/>
</dbReference>
<sequence length="1253" mass="139798">MAKWLFELVGDVLTCHDPAGRQRAQVTLAEDDYRGLLKWSCESKTALEDRRHIGRTIYHWLTHLPEIEAFFEQACRDGILWRVCGSHSLGKVPWELVHDGEQFLAAGLEPHFFAVRRAQLGAHSPPVLPDRAARLLMMAFNPFPPRDAEEADVDFANTDTLELISQEEALVLEALVDLTLEVQVEDSGNLTLINEALHELNSNYFEMIHLRGRFVFHEGAPCLITENQNGLIQYARDSRLVLSLAPQMPRLLVLIGFDTGEAEEEAALQAMARDLVGQGAPAVLTWLRPAGDPSVRTACAELYRNLSEGLSVIDAVQHVRALLNASSIDGWHNLLLHTDQTAPVPLANAVHAALRCQPGIPNGSAVLFSPAGSKSAICPACMYVGRRTDTQLTLNLLRKQQDGRAKYPGLVLYGAPGVGKSSLAARLRERLFEGRQVVLRGPLSEASLIRGLNDALNDPRAAEILDNDEDTLFDRLEMLLLEVMDPEPAVITFEDFEINGERGSDGFYETDEAGFLALKPEPARIFDTVVRVVSETICETQILVTSRFPVGPREDPDTLALYRLGAMDQADVLKKLRQLPILGKRGCGDPVIARRALAVAEGNPKLLELCGTVVSGPQRRVWSEDYVTRFLDELGKVALDRRLDRAWVLLLEVLTPEARKLLGYLVLIQVPITCETLHAIVGDEINDSHLQGLLEMQLVSVSHGTVGDADRYYVAPGVGEVMDDLRKDWQAVSQMKIRAARSLYRASWDIYNARQLAQAREAYRLACVGRESELAVSCGLSLAEALVSRSRFVEAGWICSELVTRFGEGYAVLREWARAELALGRTDSATQKLQRARQWAVTHPEHMREEDEAPLCAEAREAPGGTPCRDMLDQALSMLEDALPVFEDPYSVCNIPEEARGETASHYSLGLILSNQGRSREAGEHLRRALVKARKMGDLACQASVHLELGDLAMMRGEYERAQDEIQGAADLWERLGYAKGQAKAMLALARVQRKTEELEDAVGALTEALALAGEEEDRRLEAHIHREWGELLLENEDPHAALDHFKQACVLFKELREKRFLALALVDGSEAFQQLGRDERAESDLLKAAWILAEERAWHDLADTLFRLGRGRDPLSNDYLAQGLWLSLRIGFPLDRFLPRGYALMERLGPRHGLARLLARALPVLLVMYGDDHPKQREMLNEASSAVLGFIGADHINPETFTLWVAEHGLENPQQVLENLDRELAHFIHRGSWIPDRAYFQDFRWPEFSIEG</sequence>
<organism evidence="9 10">
    <name type="scientific">Acanthopleuribacter pedis</name>
    <dbReference type="NCBI Taxonomy" id="442870"/>
    <lineage>
        <taxon>Bacteria</taxon>
        <taxon>Pseudomonadati</taxon>
        <taxon>Acidobacteriota</taxon>
        <taxon>Holophagae</taxon>
        <taxon>Acanthopleuribacterales</taxon>
        <taxon>Acanthopleuribacteraceae</taxon>
        <taxon>Acanthopleuribacter</taxon>
    </lineage>
</organism>
<dbReference type="Pfam" id="PF12770">
    <property type="entry name" value="CHAT"/>
    <property type="match status" value="1"/>
</dbReference>
<dbReference type="SUPFAM" id="SSF48452">
    <property type="entry name" value="TPR-like"/>
    <property type="match status" value="2"/>
</dbReference>
<dbReference type="InterPro" id="IPR024983">
    <property type="entry name" value="CHAT_dom"/>
</dbReference>
<evidence type="ECO:0000256" key="3">
    <source>
        <dbReference type="ARBA" id="ARBA00022737"/>
    </source>
</evidence>
<evidence type="ECO:0000313" key="9">
    <source>
        <dbReference type="EMBL" id="MBO1320272.1"/>
    </source>
</evidence>
<dbReference type="InterPro" id="IPR027417">
    <property type="entry name" value="P-loop_NTPase"/>
</dbReference>
<dbReference type="Proteomes" id="UP000664417">
    <property type="component" value="Unassembled WGS sequence"/>
</dbReference>
<keyword evidence="2" id="KW-0963">Cytoplasm</keyword>
<comment type="caution">
    <text evidence="9">The sequence shown here is derived from an EMBL/GenBank/DDBJ whole genome shotgun (WGS) entry which is preliminary data.</text>
</comment>
<name>A0A8J7Q482_9BACT</name>
<reference evidence="9" key="1">
    <citation type="submission" date="2021-03" db="EMBL/GenBank/DDBJ databases">
        <authorList>
            <person name="Wang G."/>
        </authorList>
    </citation>
    <scope>NUCLEOTIDE SEQUENCE</scope>
    <source>
        <strain evidence="9">KCTC 12899</strain>
    </source>
</reference>
<evidence type="ECO:0000256" key="5">
    <source>
        <dbReference type="ARBA" id="ARBA00038253"/>
    </source>
</evidence>
<dbReference type="AlphaFoldDB" id="A0A8J7Q482"/>
<dbReference type="InterPro" id="IPR011990">
    <property type="entry name" value="TPR-like_helical_dom_sf"/>
</dbReference>
<dbReference type="GO" id="GO:0005737">
    <property type="term" value="C:cytoplasm"/>
    <property type="evidence" value="ECO:0007669"/>
    <property type="project" value="UniProtKB-SubCell"/>
</dbReference>
<dbReference type="InterPro" id="IPR041664">
    <property type="entry name" value="AAA_16"/>
</dbReference>
<evidence type="ECO:0000259" key="7">
    <source>
        <dbReference type="Pfam" id="PF12770"/>
    </source>
</evidence>
<feature type="coiled-coil region" evidence="6">
    <location>
        <begin position="952"/>
        <end position="1009"/>
    </location>
</feature>
<dbReference type="PANTHER" id="PTHR46630:SF1">
    <property type="entry name" value="TETRATRICOPEPTIDE REPEAT PROTEIN 29"/>
    <property type="match status" value="1"/>
</dbReference>
<dbReference type="SMART" id="SM00028">
    <property type="entry name" value="TPR"/>
    <property type="match status" value="4"/>
</dbReference>
<feature type="domain" description="Orc1-like AAA ATPase" evidence="8">
    <location>
        <begin position="384"/>
        <end position="490"/>
    </location>
</feature>
<gene>
    <name evidence="9" type="ORF">J3U88_17485</name>
</gene>
<keyword evidence="4" id="KW-0802">TPR repeat</keyword>
<dbReference type="PANTHER" id="PTHR46630">
    <property type="entry name" value="TETRATRICOPEPTIDE REPEAT PROTEIN 29"/>
    <property type="match status" value="1"/>
</dbReference>